<dbReference type="InterPro" id="IPR051153">
    <property type="entry name" value="Yeast_CWMannoprotein_PIR"/>
</dbReference>
<dbReference type="InterPro" id="IPR054508">
    <property type="entry name" value="PIR1-like_C"/>
</dbReference>
<keyword evidence="6" id="KW-1185">Reference proteome</keyword>
<evidence type="ECO:0000313" key="5">
    <source>
        <dbReference type="EMBL" id="PVI06842.1"/>
    </source>
</evidence>
<dbReference type="PROSITE" id="PS50256">
    <property type="entry name" value="PIR_REPEAT_2"/>
    <property type="match status" value="4"/>
</dbReference>
<feature type="compositionally biased region" description="Polar residues" evidence="3">
    <location>
        <begin position="154"/>
        <end position="183"/>
    </location>
</feature>
<dbReference type="Proteomes" id="UP000244855">
    <property type="component" value="Unassembled WGS sequence"/>
</dbReference>
<feature type="non-terminal residue" evidence="5">
    <location>
        <position position="1"/>
    </location>
</feature>
<evidence type="ECO:0000256" key="3">
    <source>
        <dbReference type="SAM" id="MobiDB-lite"/>
    </source>
</evidence>
<dbReference type="GO" id="GO:0005199">
    <property type="term" value="F:structural constituent of cell wall"/>
    <property type="evidence" value="ECO:0007669"/>
    <property type="project" value="InterPro"/>
</dbReference>
<feature type="compositionally biased region" description="Polar residues" evidence="3">
    <location>
        <begin position="193"/>
        <end position="205"/>
    </location>
</feature>
<dbReference type="GO" id="GO:0009277">
    <property type="term" value="C:fungal-type cell wall"/>
    <property type="evidence" value="ECO:0007669"/>
    <property type="project" value="TreeGrafter"/>
</dbReference>
<accession>A0A2V1E9K1</accession>
<dbReference type="PANTHER" id="PTHR47254">
    <property type="entry name" value="CELL WALL MANNOPROTEIN CIS3-RELATED"/>
    <property type="match status" value="1"/>
</dbReference>
<protein>
    <recommendedName>
        <fullName evidence="4">Cell wall mannoprotein PIR1-like C-terminal domain-containing protein</fullName>
    </recommendedName>
</protein>
<dbReference type="AlphaFoldDB" id="A0A2V1E9K1"/>
<reference evidence="5 6" key="1">
    <citation type="journal article" date="2018" name="Sci. Rep.">
        <title>Comparative genomics provides insights into the lifestyle and reveals functional heterogeneity of dark septate endophytic fungi.</title>
        <authorList>
            <person name="Knapp D.G."/>
            <person name="Nemeth J.B."/>
            <person name="Barry K."/>
            <person name="Hainaut M."/>
            <person name="Henrissat B."/>
            <person name="Johnson J."/>
            <person name="Kuo A."/>
            <person name="Lim J.H.P."/>
            <person name="Lipzen A."/>
            <person name="Nolan M."/>
            <person name="Ohm R.A."/>
            <person name="Tamas L."/>
            <person name="Grigoriev I.V."/>
            <person name="Spatafora J.W."/>
            <person name="Nagy L.G."/>
            <person name="Kovacs G.M."/>
        </authorList>
    </citation>
    <scope>NUCLEOTIDE SEQUENCE [LARGE SCALE GENOMIC DNA]</scope>
    <source>
        <strain evidence="5 6">DSE2036</strain>
    </source>
</reference>
<evidence type="ECO:0000313" key="6">
    <source>
        <dbReference type="Proteomes" id="UP000244855"/>
    </source>
</evidence>
<dbReference type="Pfam" id="PF22799">
    <property type="entry name" value="PIR1-like_C"/>
    <property type="match status" value="1"/>
</dbReference>
<organism evidence="5 6">
    <name type="scientific">Periconia macrospinosa</name>
    <dbReference type="NCBI Taxonomy" id="97972"/>
    <lineage>
        <taxon>Eukaryota</taxon>
        <taxon>Fungi</taxon>
        <taxon>Dikarya</taxon>
        <taxon>Ascomycota</taxon>
        <taxon>Pezizomycotina</taxon>
        <taxon>Dothideomycetes</taxon>
        <taxon>Pleosporomycetidae</taxon>
        <taxon>Pleosporales</taxon>
        <taxon>Massarineae</taxon>
        <taxon>Periconiaceae</taxon>
        <taxon>Periconia</taxon>
    </lineage>
</organism>
<name>A0A2V1E9K1_9PLEO</name>
<evidence type="ECO:0000256" key="1">
    <source>
        <dbReference type="ARBA" id="ARBA00022729"/>
    </source>
</evidence>
<gene>
    <name evidence="5" type="ORF">DM02DRAFT_472718</name>
</gene>
<evidence type="ECO:0000256" key="2">
    <source>
        <dbReference type="ARBA" id="ARBA00022737"/>
    </source>
</evidence>
<feature type="non-terminal residue" evidence="5">
    <location>
        <position position="278"/>
    </location>
</feature>
<proteinExistence type="predicted"/>
<feature type="compositionally biased region" description="Pro residues" evidence="3">
    <location>
        <begin position="251"/>
        <end position="260"/>
    </location>
</feature>
<dbReference type="InterPro" id="IPR000420">
    <property type="entry name" value="Yeast_PIR_rpt"/>
</dbReference>
<evidence type="ECO:0000259" key="4">
    <source>
        <dbReference type="Pfam" id="PF22799"/>
    </source>
</evidence>
<dbReference type="GO" id="GO:0031505">
    <property type="term" value="P:fungal-type cell wall organization"/>
    <property type="evidence" value="ECO:0007669"/>
    <property type="project" value="TreeGrafter"/>
</dbReference>
<dbReference type="EMBL" id="KZ805307">
    <property type="protein sequence ID" value="PVI06842.1"/>
    <property type="molecule type" value="Genomic_DNA"/>
</dbReference>
<sequence length="278" mass="28665">ESCSKSSDGTFNIQITNVTSSSAKRSISARQLDGPLLASLKDGVLTDRAGRTGNVVANHQFQFDKPIQHGSIYKDGFAICENGTLTHQGSAIWYQCLSGSFYNLYDESQGKQCSPVYFYTVPAGGDSDAKPSQKPDGQPVVSSAAPVPPRPVSQISDGQPQAPTSAAKPSNVISQISDGQPQAPTGVAPKPSNVISQISDGQPQAPTGAAKPSHLISQISDGQPQAPTVAPAPAPKPIISQISDGQVQAPAPTPSPPKGSPKPVVSQISDGQPQAPLA</sequence>
<feature type="domain" description="Cell wall mannoprotein PIR1-like C-terminal" evidence="4">
    <location>
        <begin position="43"/>
        <end position="116"/>
    </location>
</feature>
<feature type="region of interest" description="Disordered" evidence="3">
    <location>
        <begin position="126"/>
        <end position="278"/>
    </location>
</feature>
<dbReference type="Pfam" id="PF00399">
    <property type="entry name" value="PIR"/>
    <property type="match status" value="6"/>
</dbReference>
<dbReference type="OrthoDB" id="5415592at2759"/>
<keyword evidence="1" id="KW-0732">Signal</keyword>
<dbReference type="PANTHER" id="PTHR47254:SF2">
    <property type="entry name" value="COVALENTLY-LINKED CELL WALL PROTEIN"/>
    <property type="match status" value="1"/>
</dbReference>
<keyword evidence="2" id="KW-0677">Repeat</keyword>